<reference evidence="1 2" key="1">
    <citation type="submission" date="2018-03" db="EMBL/GenBank/DDBJ databases">
        <title>Genomic Encyclopedia of Archaeal and Bacterial Type Strains, Phase II (KMG-II): from individual species to whole genera.</title>
        <authorList>
            <person name="Goeker M."/>
        </authorList>
    </citation>
    <scope>NUCLEOTIDE SEQUENCE [LARGE SCALE GENOMIC DNA]</scope>
    <source>
        <strain evidence="1 2">DSM 18107</strain>
    </source>
</reference>
<keyword evidence="2" id="KW-1185">Reference proteome</keyword>
<protein>
    <submittedName>
        <fullName evidence="1">Uncharacterized protein</fullName>
    </submittedName>
</protein>
<gene>
    <name evidence="1" type="ORF">CLV42_104570</name>
</gene>
<dbReference type="AlphaFoldDB" id="A0A2P8GE59"/>
<evidence type="ECO:0000313" key="1">
    <source>
        <dbReference type="EMBL" id="PSL32267.1"/>
    </source>
</evidence>
<comment type="caution">
    <text evidence="1">The sequence shown here is derived from an EMBL/GenBank/DDBJ whole genome shotgun (WGS) entry which is preliminary data.</text>
</comment>
<dbReference type="Proteomes" id="UP000240978">
    <property type="component" value="Unassembled WGS sequence"/>
</dbReference>
<sequence>MENKTVWRKITLGDAWGVDKLVAALGKNRHMIDPAAEQIMRTPEFNTGHIASEIALTKVVLKELGLEDGVGYADIFAAAGKAGLKLCPPELGPRLRLAYDQPYEETLVVAMVPIKDEDQLASVFTVHHWDWGQGLGACCCGISDKEDDWHADSEWIFRLSGRWRSKSSPYH</sequence>
<dbReference type="EMBL" id="PYGK01000004">
    <property type="protein sequence ID" value="PSL32267.1"/>
    <property type="molecule type" value="Genomic_DNA"/>
</dbReference>
<organism evidence="1 2">
    <name type="scientific">Chitinophaga ginsengisoli</name>
    <dbReference type="NCBI Taxonomy" id="363837"/>
    <lineage>
        <taxon>Bacteria</taxon>
        <taxon>Pseudomonadati</taxon>
        <taxon>Bacteroidota</taxon>
        <taxon>Chitinophagia</taxon>
        <taxon>Chitinophagales</taxon>
        <taxon>Chitinophagaceae</taxon>
        <taxon>Chitinophaga</taxon>
    </lineage>
</organism>
<accession>A0A2P8GE59</accession>
<proteinExistence type="predicted"/>
<name>A0A2P8GE59_9BACT</name>
<dbReference type="RefSeq" id="WP_106602453.1">
    <property type="nucleotide sequence ID" value="NZ_PYGK01000004.1"/>
</dbReference>
<evidence type="ECO:0000313" key="2">
    <source>
        <dbReference type="Proteomes" id="UP000240978"/>
    </source>
</evidence>
<dbReference type="OrthoDB" id="8246499at2"/>